<gene>
    <name evidence="2" type="ORF">CEUSTIGMA_g13373.t1</name>
</gene>
<dbReference type="OrthoDB" id="544608at2759"/>
<dbReference type="PANTHER" id="PTHR34407:SF1">
    <property type="entry name" value="SGNH HYDROLASE-TYPE ESTERASE DOMAIN-CONTAINING PROTEIN"/>
    <property type="match status" value="1"/>
</dbReference>
<proteinExistence type="predicted"/>
<sequence length="524" mass="58572">MSVCIVYAILLVMNIATEVVLSVMPLEKLNYSVLANRELPPMQRIWTDTDLSHAWAVLNYDQMRPFITKLENGEPIAISALGDSILKDYGGCYHTSLSGIQQVVEQLGPAYMNPRCSESSYPSDGWLSRFMYMINHTWPHGDHLLINHGISAMSFHAFAHGSCLERYIPPKTDLLILEHLPYLDDESDASGQSLALLLNRLRFVFHDQILPPVIVLNMHRLTSSKPTTWILNCLRNISSCGGSCSKQFLSLPHTSCNRSDAEIGANKISEQYGLASFSFNSLLIHLASQNRSRCELFSTLFMDALHPSSSGSMLFADVLVQYLNLSLQHNYHQQNHTLSSSSTGSGAEAMKHIVTLRVPYMKCYGYSTGYTSNASHSNMRVRRMEGWVFSESDMSAQNIKPGWLAKQPGAVIEIEIDLNISSQVVNDTLLAGITYLASYQHMGKFSVVCLSGCQCNVSVIDGHIIQKHSVPLFHEFIITRTPHNTAVCVVQALVLNSTRSGEHKAKITQVFFKTWIETEYAHFN</sequence>
<dbReference type="EMBL" id="BEGY01000208">
    <property type="protein sequence ID" value="GAX85957.1"/>
    <property type="molecule type" value="Genomic_DNA"/>
</dbReference>
<dbReference type="Proteomes" id="UP000232323">
    <property type="component" value="Unassembled WGS sequence"/>
</dbReference>
<keyword evidence="1" id="KW-0732">Signal</keyword>
<evidence type="ECO:0008006" key="4">
    <source>
        <dbReference type="Google" id="ProtNLM"/>
    </source>
</evidence>
<evidence type="ECO:0000313" key="3">
    <source>
        <dbReference type="Proteomes" id="UP000232323"/>
    </source>
</evidence>
<dbReference type="AlphaFoldDB" id="A0A250XSA1"/>
<feature type="chain" id="PRO_5012174044" description="SGNH hydrolase-type esterase domain-containing protein" evidence="1">
    <location>
        <begin position="23"/>
        <end position="524"/>
    </location>
</feature>
<reference evidence="2 3" key="1">
    <citation type="submission" date="2017-08" db="EMBL/GenBank/DDBJ databases">
        <title>Acidophilic green algal genome provides insights into adaptation to an acidic environment.</title>
        <authorList>
            <person name="Hirooka S."/>
            <person name="Hirose Y."/>
            <person name="Kanesaki Y."/>
            <person name="Higuchi S."/>
            <person name="Fujiwara T."/>
            <person name="Onuma R."/>
            <person name="Era A."/>
            <person name="Ohbayashi R."/>
            <person name="Uzuka A."/>
            <person name="Nozaki H."/>
            <person name="Yoshikawa H."/>
            <person name="Miyagishima S.Y."/>
        </authorList>
    </citation>
    <scope>NUCLEOTIDE SEQUENCE [LARGE SCALE GENOMIC DNA]</scope>
    <source>
        <strain evidence="2 3">NIES-2499</strain>
    </source>
</reference>
<comment type="caution">
    <text evidence="2">The sequence shown here is derived from an EMBL/GenBank/DDBJ whole genome shotgun (WGS) entry which is preliminary data.</text>
</comment>
<evidence type="ECO:0000313" key="2">
    <source>
        <dbReference type="EMBL" id="GAX85957.1"/>
    </source>
</evidence>
<keyword evidence="3" id="KW-1185">Reference proteome</keyword>
<feature type="signal peptide" evidence="1">
    <location>
        <begin position="1"/>
        <end position="22"/>
    </location>
</feature>
<name>A0A250XSA1_9CHLO</name>
<protein>
    <recommendedName>
        <fullName evidence="4">SGNH hydrolase-type esterase domain-containing protein</fullName>
    </recommendedName>
</protein>
<evidence type="ECO:0000256" key="1">
    <source>
        <dbReference type="SAM" id="SignalP"/>
    </source>
</evidence>
<dbReference type="PANTHER" id="PTHR34407">
    <property type="entry name" value="EXPRESSED PROTEIN"/>
    <property type="match status" value="1"/>
</dbReference>
<accession>A0A250XSA1</accession>
<organism evidence="2 3">
    <name type="scientific">Chlamydomonas eustigma</name>
    <dbReference type="NCBI Taxonomy" id="1157962"/>
    <lineage>
        <taxon>Eukaryota</taxon>
        <taxon>Viridiplantae</taxon>
        <taxon>Chlorophyta</taxon>
        <taxon>core chlorophytes</taxon>
        <taxon>Chlorophyceae</taxon>
        <taxon>CS clade</taxon>
        <taxon>Chlamydomonadales</taxon>
        <taxon>Chlamydomonadaceae</taxon>
        <taxon>Chlamydomonas</taxon>
    </lineage>
</organism>